<evidence type="ECO:0000256" key="1">
    <source>
        <dbReference type="SAM" id="Phobius"/>
    </source>
</evidence>
<reference evidence="2" key="2">
    <citation type="submission" date="2020-09" db="EMBL/GenBank/DDBJ databases">
        <authorList>
            <person name="Sun Q."/>
            <person name="Zhou Y."/>
        </authorList>
    </citation>
    <scope>NUCLEOTIDE SEQUENCE</scope>
    <source>
        <strain evidence="2">CGMCC 1.15367</strain>
    </source>
</reference>
<feature type="transmembrane region" description="Helical" evidence="1">
    <location>
        <begin position="20"/>
        <end position="50"/>
    </location>
</feature>
<reference evidence="2" key="1">
    <citation type="journal article" date="2014" name="Int. J. Syst. Evol. Microbiol.">
        <title>Complete genome sequence of Corynebacterium casei LMG S-19264T (=DSM 44701T), isolated from a smear-ripened cheese.</title>
        <authorList>
            <consortium name="US DOE Joint Genome Institute (JGI-PGF)"/>
            <person name="Walter F."/>
            <person name="Albersmeier A."/>
            <person name="Kalinowski J."/>
            <person name="Ruckert C."/>
        </authorList>
    </citation>
    <scope>NUCLEOTIDE SEQUENCE</scope>
    <source>
        <strain evidence="2">CGMCC 1.15367</strain>
    </source>
</reference>
<feature type="transmembrane region" description="Helical" evidence="1">
    <location>
        <begin position="96"/>
        <end position="114"/>
    </location>
</feature>
<name>A0A916ZMB0_9HYPH</name>
<keyword evidence="1" id="KW-0472">Membrane</keyword>
<evidence type="ECO:0000313" key="2">
    <source>
        <dbReference type="EMBL" id="GGE04610.1"/>
    </source>
</evidence>
<dbReference type="Proteomes" id="UP000644699">
    <property type="component" value="Unassembled WGS sequence"/>
</dbReference>
<proteinExistence type="predicted"/>
<dbReference type="RefSeq" id="WP_188908802.1">
    <property type="nucleotide sequence ID" value="NZ_BMIQ01000003.1"/>
</dbReference>
<keyword evidence="3" id="KW-1185">Reference proteome</keyword>
<keyword evidence="1" id="KW-1133">Transmembrane helix</keyword>
<accession>A0A916ZMB0</accession>
<comment type="caution">
    <text evidence="2">The sequence shown here is derived from an EMBL/GenBank/DDBJ whole genome shotgun (WGS) entry which is preliminary data.</text>
</comment>
<dbReference type="AlphaFoldDB" id="A0A916ZMB0"/>
<feature type="transmembrane region" description="Helical" evidence="1">
    <location>
        <begin position="126"/>
        <end position="145"/>
    </location>
</feature>
<evidence type="ECO:0000313" key="3">
    <source>
        <dbReference type="Proteomes" id="UP000644699"/>
    </source>
</evidence>
<gene>
    <name evidence="2" type="ORF">GCM10011390_24490</name>
</gene>
<feature type="transmembrane region" description="Helical" evidence="1">
    <location>
        <begin position="71"/>
        <end position="90"/>
    </location>
</feature>
<sequence length="187" mass="19618">MPSSFPSQSHWLRSYYYARTVFSVAWVAGAILAADNAFAVALLLVLYPAWDAVANFVDARVSGGLAANRSQSLNVIASALTAVVVALAILRDMHSVLAVFGIWAGLSGLAQLVTGLRRRRSEGAQWAMILSGGQSVLAGAHMIQKSLGAAAPSITDIAPYAAFGAFYFLLSALWLTVAAFRGSGKVA</sequence>
<organism evidence="2 3">
    <name type="scientific">Aureimonas endophytica</name>
    <dbReference type="NCBI Taxonomy" id="2027858"/>
    <lineage>
        <taxon>Bacteria</taxon>
        <taxon>Pseudomonadati</taxon>
        <taxon>Pseudomonadota</taxon>
        <taxon>Alphaproteobacteria</taxon>
        <taxon>Hyphomicrobiales</taxon>
        <taxon>Aurantimonadaceae</taxon>
        <taxon>Aureimonas</taxon>
    </lineage>
</organism>
<keyword evidence="1" id="KW-0812">Transmembrane</keyword>
<dbReference type="EMBL" id="BMIQ01000003">
    <property type="protein sequence ID" value="GGE04610.1"/>
    <property type="molecule type" value="Genomic_DNA"/>
</dbReference>
<feature type="transmembrane region" description="Helical" evidence="1">
    <location>
        <begin position="157"/>
        <end position="180"/>
    </location>
</feature>
<protein>
    <submittedName>
        <fullName evidence="2">Membrane protein</fullName>
    </submittedName>
</protein>